<dbReference type="SUPFAM" id="SSF52540">
    <property type="entry name" value="P-loop containing nucleoside triphosphate hydrolases"/>
    <property type="match status" value="1"/>
</dbReference>
<evidence type="ECO:0000313" key="3">
    <source>
        <dbReference type="EMBL" id="GFE52390.1"/>
    </source>
</evidence>
<gene>
    <name evidence="3" type="ORF">So717_41430</name>
</gene>
<dbReference type="InterPro" id="IPR051396">
    <property type="entry name" value="Bact_Antivir_Def_Nuclease"/>
</dbReference>
<keyword evidence="4" id="KW-1185">Reference proteome</keyword>
<sequence length="693" mass="78015">MRIRSITIENFRAINSAHLVDLSDAVVIAGPNGCGKSSIFDAIRFLKSAYGQYEVNEFSSWFNEFQIDTNKLQSDAIRIFNDPNKPLKVAAEFQISKAEDRYLRENAFEIFRKLKWSDLIRGRSRSGDTHIRDPRTKQADSRIVEEQARELAKNLINCLDKEFHLAKLTMTPGDTPAVMGEPLLELVFSLYQPGLLGVIDYQSPSRIYGRENIQNLSLQIRESSQKRAAQSSLYNTQSKYTGIKTEMAQSYIKELLTEKAGIPISEQNTLQATLDELFSIFFPGKKFLGVLPTPEGGLEFPVELENGKTHDINELSSGEKEVLLGYLRLRNSAPKNSIILLDEPELHLNPRLARGLPRFYQKHLGEALGNQIWLVTHSDAILREAVQEPSYNVFHMQPPTSSDSTRNQVEVVDASAEVETAIISLVGDLAAYSPRSKILLLEGEDSDTDARIITELFPELAEKVNLISGGSKSNVQAAHRVLNQASLSGGIDARFYSIVDRDFDGAEIAPETNRYSWDVYHIENFLLHPRFILGALRGLSMGTAIASEAEVQEHMEEAAAETVDELARIKLERYINSRILGSVSYGYSPSIPVATGLASAVQRSFIKISEAVEQELTSEKINEQFLRIQRDLNASLADGRWLKEFRGRNIIRRLAGRYGYSYETLRNLIVSRMREEQFKPDNMKTVLQMVIDS</sequence>
<dbReference type="AlphaFoldDB" id="A0A640VYC9"/>
<protein>
    <submittedName>
        <fullName evidence="3">Uncharacterized protein</fullName>
    </submittedName>
</protein>
<dbReference type="InterPro" id="IPR041685">
    <property type="entry name" value="AAA_GajA/Old/RecF-like"/>
</dbReference>
<proteinExistence type="predicted"/>
<dbReference type="Gene3D" id="3.40.50.300">
    <property type="entry name" value="P-loop containing nucleotide triphosphate hydrolases"/>
    <property type="match status" value="1"/>
</dbReference>
<dbReference type="OrthoDB" id="9789856at2"/>
<dbReference type="PANTHER" id="PTHR43581:SF4">
    <property type="entry name" value="ATP_GTP PHOSPHATASE"/>
    <property type="match status" value="1"/>
</dbReference>
<dbReference type="Proteomes" id="UP000436522">
    <property type="component" value="Unassembled WGS sequence"/>
</dbReference>
<dbReference type="InterPro" id="IPR027417">
    <property type="entry name" value="P-loop_NTPase"/>
</dbReference>
<dbReference type="InterPro" id="IPR029492">
    <property type="entry name" value="DUF4435"/>
</dbReference>
<evidence type="ECO:0000259" key="2">
    <source>
        <dbReference type="Pfam" id="PF14491"/>
    </source>
</evidence>
<feature type="domain" description="Endonuclease GajA/Old nuclease/RecF-like AAA" evidence="1">
    <location>
        <begin position="1"/>
        <end position="381"/>
    </location>
</feature>
<dbReference type="Pfam" id="PF13175">
    <property type="entry name" value="AAA_15"/>
    <property type="match status" value="1"/>
</dbReference>
<name>A0A640VYC9_9RHOB</name>
<comment type="caution">
    <text evidence="3">The sequence shown here is derived from an EMBL/GenBank/DDBJ whole genome shotgun (WGS) entry which is preliminary data.</text>
</comment>
<reference evidence="3 4" key="1">
    <citation type="submission" date="2019-12" db="EMBL/GenBank/DDBJ databases">
        <title>Roseobacter cerasinus sp. nov., isolated from seawater around aquaculture.</title>
        <authorList>
            <person name="Muramatsu S."/>
            <person name="Takabe Y."/>
            <person name="Mori K."/>
            <person name="Takaichi S."/>
            <person name="Hanada S."/>
        </authorList>
    </citation>
    <scope>NUCLEOTIDE SEQUENCE [LARGE SCALE GENOMIC DNA]</scope>
    <source>
        <strain evidence="3 4">AI77</strain>
    </source>
</reference>
<dbReference type="RefSeq" id="WP_159980988.1">
    <property type="nucleotide sequence ID" value="NZ_BLIV01000012.1"/>
</dbReference>
<evidence type="ECO:0000313" key="4">
    <source>
        <dbReference type="Proteomes" id="UP000436522"/>
    </source>
</evidence>
<dbReference type="Pfam" id="PF14491">
    <property type="entry name" value="DUF4435"/>
    <property type="match status" value="1"/>
</dbReference>
<dbReference type="EMBL" id="BLIV01000012">
    <property type="protein sequence ID" value="GFE52390.1"/>
    <property type="molecule type" value="Genomic_DNA"/>
</dbReference>
<dbReference type="PANTHER" id="PTHR43581">
    <property type="entry name" value="ATP/GTP PHOSPHATASE"/>
    <property type="match status" value="1"/>
</dbReference>
<organism evidence="3 4">
    <name type="scientific">Roseobacter cerasinus</name>
    <dbReference type="NCBI Taxonomy" id="2602289"/>
    <lineage>
        <taxon>Bacteria</taxon>
        <taxon>Pseudomonadati</taxon>
        <taxon>Pseudomonadota</taxon>
        <taxon>Alphaproteobacteria</taxon>
        <taxon>Rhodobacterales</taxon>
        <taxon>Roseobacteraceae</taxon>
        <taxon>Roseobacter</taxon>
    </lineage>
</organism>
<feature type="domain" description="DUF4435" evidence="2">
    <location>
        <begin position="441"/>
        <end position="529"/>
    </location>
</feature>
<accession>A0A640VYC9</accession>
<evidence type="ECO:0000259" key="1">
    <source>
        <dbReference type="Pfam" id="PF13175"/>
    </source>
</evidence>